<dbReference type="Proteomes" id="UP000183107">
    <property type="component" value="Unassembled WGS sequence"/>
</dbReference>
<evidence type="ECO:0000313" key="2">
    <source>
        <dbReference type="Proteomes" id="UP000183107"/>
    </source>
</evidence>
<dbReference type="OrthoDB" id="266253at2"/>
<name>A0A1I4Y503_9PROT</name>
<dbReference type="RefSeq" id="WP_074794234.1">
    <property type="nucleotide sequence ID" value="NZ_FOVJ01000001.1"/>
</dbReference>
<protein>
    <submittedName>
        <fullName evidence="1">Putative baseplate assembly protein</fullName>
    </submittedName>
</protein>
<sequence length="1094" mass="121424">MKQPCDCCEGPDVLTPLPADNRPGLSKLRYRAGTHGTFFETMRARLSSLDFPELAALKTRERSDPAMALLDAWATVADVLTFYQERIANEGYLRTATERRSILEQARLVGYRSRPGVAASVYLAYTIEKDMLPVEIPRGAKVNSIPAPGEQMQAFETSEPLMARHEWNALKPRMTQPQTPRSILQPRSIQQPGGSVYLKGISTNLKPNDVLLMDFGIDGADPLPFRVYEIKPDSKADRTQVFFRSWNGGDPARQIIEELAKTCDSRGHDLPEAYNALKIRNRIGQELTDRLNARATTQELTEYLRYLYPKLSLWEQGVKNVREKMKNGETEEQIISWVNHVTALLAGALNVLGNDAIKRPSRVEATTAVKPAPGQENIELFLGQLKAPPSIPPANAKELARPVKSTFSAQAEIFPKLISTLSPRLNSTLYPALGNAEVTEKPGIKVYALRKAASLFGHNAPKEPRYEPYYTEEEQEKGPGTFNPHAGNLRPQNEWCEWALANDEKANIAYLDTVYEQVLSGSYAVIQRQKQNCEAEGEYVPIVKNITHAVAISRGEYGLTAKTTRLTFAEKWWDAKRERAAPLEQSSLEALPCPEKDDFKLVRTTTVYCQSEELALAEEPAQYEICGDEVELDGVYDGLEPGRWMIVSGERTDLAGTSGITASELVMLAEVVQKTQTTTQIVGMDHGDNKNKEKPLPGDKLHTFIKFDKKLAYCYKRETVTIYANVVKATHGETRREVLGSGDASKAFQSFELKQFPLTYVSAPTVSGIASTLEARVNDIEWHEAGNLSALGERDRKFITFQNDDEKTTITFGNGERGARLPTGQENIRAVYRSGIGKPGNVRASQISLLATRPLGVKAVINPIRASGGADKESRDQARKNVPLALLALDRLVSTSDYADFTRTFAGIGKAAAIRSTGGRQHFVQVTIAGAEDIPIDESSDLYRNLNAALHRHGDPHMPIQLKVRERLALVISANVRIHPDHLWEILEPKIRTAMLEAFGFEKLELGEDLLLAEAVRVIQNVRGVIYVDVDVFDKISETELLAGFSVSAPAGQREEAAKPVMPKLLHRIPIEANQLAYLAPEVPDTLILQEIKT</sequence>
<dbReference type="InterPro" id="IPR011749">
    <property type="entry name" value="CHP02243"/>
</dbReference>
<evidence type="ECO:0000313" key="1">
    <source>
        <dbReference type="EMBL" id="SFN33136.1"/>
    </source>
</evidence>
<dbReference type="EMBL" id="FOVJ01000001">
    <property type="protein sequence ID" value="SFN33136.1"/>
    <property type="molecule type" value="Genomic_DNA"/>
</dbReference>
<organism evidence="1 2">
    <name type="scientific">Nitrosospira briensis</name>
    <dbReference type="NCBI Taxonomy" id="35799"/>
    <lineage>
        <taxon>Bacteria</taxon>
        <taxon>Pseudomonadati</taxon>
        <taxon>Pseudomonadota</taxon>
        <taxon>Betaproteobacteria</taxon>
        <taxon>Nitrosomonadales</taxon>
        <taxon>Nitrosomonadaceae</taxon>
        <taxon>Nitrosospira</taxon>
    </lineage>
</organism>
<proteinExistence type="predicted"/>
<accession>A0A1I4Y503</accession>
<dbReference type="NCBIfam" id="TIGR02243">
    <property type="entry name" value="putative baseplate assembly protein"/>
    <property type="match status" value="1"/>
</dbReference>
<reference evidence="2" key="1">
    <citation type="submission" date="2016-10" db="EMBL/GenBank/DDBJ databases">
        <authorList>
            <person name="Varghese N."/>
        </authorList>
    </citation>
    <scope>NUCLEOTIDE SEQUENCE [LARGE SCALE GENOMIC DNA]</scope>
    <source>
        <strain evidence="2">Nsp8</strain>
    </source>
</reference>
<gene>
    <name evidence="1" type="ORF">SAMN05216386_0518</name>
</gene>
<dbReference type="AlphaFoldDB" id="A0A1I4Y503"/>
<keyword evidence="2" id="KW-1185">Reference proteome</keyword>